<dbReference type="Pfam" id="PF00653">
    <property type="entry name" value="BIR"/>
    <property type="match status" value="3"/>
</dbReference>
<evidence type="ECO:0000313" key="9">
    <source>
        <dbReference type="EnsemblMetazoa" id="SMAR002085-PA"/>
    </source>
</evidence>
<keyword evidence="2" id="KW-0053">Apoptosis</keyword>
<dbReference type="AlphaFoldDB" id="T1IM88"/>
<dbReference type="InterPro" id="IPR050784">
    <property type="entry name" value="IAP"/>
</dbReference>
<dbReference type="GO" id="GO:0005634">
    <property type="term" value="C:nucleus"/>
    <property type="evidence" value="ECO:0007669"/>
    <property type="project" value="TreeGrafter"/>
</dbReference>
<dbReference type="GO" id="GO:0061630">
    <property type="term" value="F:ubiquitin protein ligase activity"/>
    <property type="evidence" value="ECO:0007669"/>
    <property type="project" value="TreeGrafter"/>
</dbReference>
<dbReference type="HOGENOM" id="CLU_016347_1_1_1"/>
<dbReference type="FunFam" id="1.10.1170.10:FF:000002">
    <property type="entry name" value="Baculoviral IAP repeat containing 7"/>
    <property type="match status" value="1"/>
</dbReference>
<dbReference type="GO" id="GO:0006915">
    <property type="term" value="P:apoptotic process"/>
    <property type="evidence" value="ECO:0007669"/>
    <property type="project" value="UniProtKB-KW"/>
</dbReference>
<dbReference type="PANTHER" id="PTHR10044:SF139">
    <property type="entry name" value="DEATH-ASSOCIATED INHIBITOR OF APOPTOSIS 2"/>
    <property type="match status" value="1"/>
</dbReference>
<evidence type="ECO:0000259" key="8">
    <source>
        <dbReference type="PROSITE" id="PS50089"/>
    </source>
</evidence>
<dbReference type="FunFam" id="1.10.1170.10:FF:000003">
    <property type="entry name" value="E3 ubiquitin-protein ligase XIAP"/>
    <property type="match status" value="1"/>
</dbReference>
<dbReference type="GO" id="GO:0031398">
    <property type="term" value="P:positive regulation of protein ubiquitination"/>
    <property type="evidence" value="ECO:0007669"/>
    <property type="project" value="TreeGrafter"/>
</dbReference>
<organism evidence="9 10">
    <name type="scientific">Strigamia maritima</name>
    <name type="common">European centipede</name>
    <name type="synonym">Geophilus maritimus</name>
    <dbReference type="NCBI Taxonomy" id="126957"/>
    <lineage>
        <taxon>Eukaryota</taxon>
        <taxon>Metazoa</taxon>
        <taxon>Ecdysozoa</taxon>
        <taxon>Arthropoda</taxon>
        <taxon>Myriapoda</taxon>
        <taxon>Chilopoda</taxon>
        <taxon>Pleurostigmophora</taxon>
        <taxon>Geophilomorpha</taxon>
        <taxon>Linotaeniidae</taxon>
        <taxon>Strigamia</taxon>
    </lineage>
</organism>
<dbReference type="GO" id="GO:0008270">
    <property type="term" value="F:zinc ion binding"/>
    <property type="evidence" value="ECO:0007669"/>
    <property type="project" value="UniProtKB-KW"/>
</dbReference>
<evidence type="ECO:0000313" key="10">
    <source>
        <dbReference type="Proteomes" id="UP000014500"/>
    </source>
</evidence>
<dbReference type="OMA" id="WCKGVIA"/>
<keyword evidence="10" id="KW-1185">Reference proteome</keyword>
<evidence type="ECO:0000256" key="1">
    <source>
        <dbReference type="ARBA" id="ARBA00006672"/>
    </source>
</evidence>
<dbReference type="SMART" id="SM00184">
    <property type="entry name" value="RING"/>
    <property type="match status" value="1"/>
</dbReference>
<dbReference type="GO" id="GO:0043066">
    <property type="term" value="P:negative regulation of apoptotic process"/>
    <property type="evidence" value="ECO:0007669"/>
    <property type="project" value="TreeGrafter"/>
</dbReference>
<dbReference type="GO" id="GO:0005737">
    <property type="term" value="C:cytoplasm"/>
    <property type="evidence" value="ECO:0007669"/>
    <property type="project" value="TreeGrafter"/>
</dbReference>
<dbReference type="Pfam" id="PF13920">
    <property type="entry name" value="zf-C3HC4_3"/>
    <property type="match status" value="1"/>
</dbReference>
<evidence type="ECO:0000256" key="7">
    <source>
        <dbReference type="SAM" id="MobiDB-lite"/>
    </source>
</evidence>
<protein>
    <recommendedName>
        <fullName evidence="8">RING-type domain-containing protein</fullName>
    </recommendedName>
</protein>
<dbReference type="InterPro" id="IPR001370">
    <property type="entry name" value="BIR_rpt"/>
</dbReference>
<dbReference type="PROSITE" id="PS50143">
    <property type="entry name" value="BIR_REPEAT_2"/>
    <property type="match status" value="3"/>
</dbReference>
<dbReference type="PROSITE" id="PS01282">
    <property type="entry name" value="BIR_REPEAT_1"/>
    <property type="match status" value="1"/>
</dbReference>
<dbReference type="InterPro" id="IPR001841">
    <property type="entry name" value="Znf_RING"/>
</dbReference>
<reference evidence="9" key="2">
    <citation type="submission" date="2015-02" db="UniProtKB">
        <authorList>
            <consortium name="EnsemblMetazoa"/>
        </authorList>
    </citation>
    <scope>IDENTIFICATION</scope>
</reference>
<dbReference type="STRING" id="126957.T1IM88"/>
<evidence type="ECO:0000256" key="2">
    <source>
        <dbReference type="ARBA" id="ARBA00022703"/>
    </source>
</evidence>
<evidence type="ECO:0000256" key="5">
    <source>
        <dbReference type="ARBA" id="ARBA00022833"/>
    </source>
</evidence>
<dbReference type="Gene3D" id="1.10.1170.10">
    <property type="entry name" value="Inhibitor Of Apoptosis Protein (2mihbC-IAP-1), Chain A"/>
    <property type="match status" value="3"/>
</dbReference>
<comment type="similarity">
    <text evidence="1">Belongs to the IAP family.</text>
</comment>
<feature type="domain" description="RING-type" evidence="8">
    <location>
        <begin position="568"/>
        <end position="603"/>
    </location>
</feature>
<dbReference type="PhylomeDB" id="T1IM88"/>
<proteinExistence type="inferred from homology"/>
<keyword evidence="5" id="KW-0862">Zinc</keyword>
<dbReference type="Gene3D" id="3.30.40.10">
    <property type="entry name" value="Zinc/RING finger domain, C3HC4 (zinc finger)"/>
    <property type="match status" value="1"/>
</dbReference>
<keyword evidence="3" id="KW-0479">Metal-binding</keyword>
<dbReference type="EMBL" id="JH430992">
    <property type="status" value="NOT_ANNOTATED_CDS"/>
    <property type="molecule type" value="Genomic_DNA"/>
</dbReference>
<dbReference type="GO" id="GO:0051726">
    <property type="term" value="P:regulation of cell cycle"/>
    <property type="evidence" value="ECO:0007669"/>
    <property type="project" value="TreeGrafter"/>
</dbReference>
<evidence type="ECO:0000256" key="3">
    <source>
        <dbReference type="ARBA" id="ARBA00022723"/>
    </source>
</evidence>
<dbReference type="PROSITE" id="PS50089">
    <property type="entry name" value="ZF_RING_2"/>
    <property type="match status" value="1"/>
</dbReference>
<evidence type="ECO:0000256" key="6">
    <source>
        <dbReference type="PROSITE-ProRule" id="PRU00175"/>
    </source>
</evidence>
<dbReference type="EnsemblMetazoa" id="SMAR002085-RA">
    <property type="protein sequence ID" value="SMAR002085-PA"/>
    <property type="gene ID" value="SMAR002085"/>
</dbReference>
<feature type="region of interest" description="Disordered" evidence="7">
    <location>
        <begin position="146"/>
        <end position="171"/>
    </location>
</feature>
<dbReference type="GO" id="GO:0043027">
    <property type="term" value="F:cysteine-type endopeptidase inhibitor activity involved in apoptotic process"/>
    <property type="evidence" value="ECO:0007669"/>
    <property type="project" value="TreeGrafter"/>
</dbReference>
<dbReference type="SUPFAM" id="SSF57924">
    <property type="entry name" value="Inhibitor of apoptosis (IAP) repeat"/>
    <property type="match status" value="3"/>
</dbReference>
<dbReference type="eggNOG" id="KOG1101">
    <property type="taxonomic scope" value="Eukaryota"/>
</dbReference>
<accession>T1IM88</accession>
<sequence>MIRDDDSTNKNTNMGDNRVFDDELTTDSSILSRIHPIINNNALLHDTKVECDNNGNYMKFERHRLESFSRWPANAPIEAKKLAKAGFYYKGKDFSVKCFSCSRTIEEWNFGDQAIQKHANLNPNCDFVCNKSDNIPIFATSAQRTTSYISRTQPEESSATNSTLPSTSRPQNLRLPFTISAATASRSDRSDEKTWESFGSLLSEDERLKTFRGWPSKVVKPEDLARNGFFYLRDEDKVQCFFCRGVVGQWEDGDNPAIEHRKHFRNCPFMSGYNVRNIPLRHSSEDEGIDVLRTPTDETWGGDVTGKYNFEMEVLSKPEKGRMTPLKLSRLGVNEHAAPRHPNHATYENRLKTYETWPTAIPMLPTALAEAGFYYAGVSDHVRCFCCDGGLRNWEVNDDPWVEHARWFGKCCFLTLMKGHEFVEEAISQHPPILSGLPVSSCEMQPEDPILMYMESAVVKAALETGIDRDIIRRVITKKVELTGMSYEDANALTEACIDFPYCETTSSKNKVITPTSESLSSTSSSAEEISSSEILSTKCLSSLKALSQSSDVSVEDENRQLKEMRLCKICMDNDIGVVFLPCGHLICCPKCAPSLKDCPLCRKEIRGTNHV</sequence>
<dbReference type="SMART" id="SM00238">
    <property type="entry name" value="BIR"/>
    <property type="match status" value="3"/>
</dbReference>
<evidence type="ECO:0000256" key="4">
    <source>
        <dbReference type="ARBA" id="ARBA00022771"/>
    </source>
</evidence>
<dbReference type="InterPro" id="IPR013083">
    <property type="entry name" value="Znf_RING/FYVE/PHD"/>
</dbReference>
<name>T1IM88_STRMM</name>
<keyword evidence="4 6" id="KW-0863">Zinc-finger</keyword>
<dbReference type="Gene3D" id="1.10.8.10">
    <property type="entry name" value="DNA helicase RuvA subunit, C-terminal domain"/>
    <property type="match status" value="1"/>
</dbReference>
<dbReference type="CDD" id="cd00022">
    <property type="entry name" value="BIR"/>
    <property type="match status" value="3"/>
</dbReference>
<reference evidence="10" key="1">
    <citation type="submission" date="2011-05" db="EMBL/GenBank/DDBJ databases">
        <authorList>
            <person name="Richards S.R."/>
            <person name="Qu J."/>
            <person name="Jiang H."/>
            <person name="Jhangiani S.N."/>
            <person name="Agravi P."/>
            <person name="Goodspeed R."/>
            <person name="Gross S."/>
            <person name="Mandapat C."/>
            <person name="Jackson L."/>
            <person name="Mathew T."/>
            <person name="Pu L."/>
            <person name="Thornton R."/>
            <person name="Saada N."/>
            <person name="Wilczek-Boney K.B."/>
            <person name="Lee S."/>
            <person name="Kovar C."/>
            <person name="Wu Y."/>
            <person name="Scherer S.E."/>
            <person name="Worley K.C."/>
            <person name="Muzny D.M."/>
            <person name="Gibbs R."/>
        </authorList>
    </citation>
    <scope>NUCLEOTIDE SEQUENCE</scope>
    <source>
        <strain evidence="10">Brora</strain>
    </source>
</reference>
<dbReference type="PANTHER" id="PTHR10044">
    <property type="entry name" value="INHIBITOR OF APOPTOSIS"/>
    <property type="match status" value="1"/>
</dbReference>
<dbReference type="Proteomes" id="UP000014500">
    <property type="component" value="Unassembled WGS sequence"/>
</dbReference>
<dbReference type="CDD" id="cd16510">
    <property type="entry name" value="RING-HC_IAPs"/>
    <property type="match status" value="1"/>
</dbReference>